<dbReference type="PRINTS" id="PR00455">
    <property type="entry name" value="HTHTETR"/>
</dbReference>
<name>A0A926L8H1_9ACTN</name>
<comment type="caution">
    <text evidence="6">The sequence shown here is derived from an EMBL/GenBank/DDBJ whole genome shotgun (WGS) entry which is preliminary data.</text>
</comment>
<gene>
    <name evidence="6" type="ORF">H0H10_23575</name>
</gene>
<dbReference type="SUPFAM" id="SSF46689">
    <property type="entry name" value="Homeodomain-like"/>
    <property type="match status" value="1"/>
</dbReference>
<proteinExistence type="predicted"/>
<dbReference type="InterPro" id="IPR036271">
    <property type="entry name" value="Tet_transcr_reg_TetR-rel_C_sf"/>
</dbReference>
<dbReference type="InterPro" id="IPR047923">
    <property type="entry name" value="ArpA-like"/>
</dbReference>
<dbReference type="GO" id="GO:0000976">
    <property type="term" value="F:transcription cis-regulatory region binding"/>
    <property type="evidence" value="ECO:0007669"/>
    <property type="project" value="TreeGrafter"/>
</dbReference>
<dbReference type="Proteomes" id="UP000621210">
    <property type="component" value="Unassembled WGS sequence"/>
</dbReference>
<protein>
    <submittedName>
        <fullName evidence="6">TetR/AcrR family transcriptional regulator</fullName>
    </submittedName>
</protein>
<sequence>MAKQDRAIRTRQTILEAAAVVFERQGYQAATITEILKVAGVTKGALYFHFESKEELALGVFDAQEPPEQVPPQPLKLQELVDTGLWFIHRLRTNLLTRAGVRLSMDQQAHTLDRRGPFLRWREMLLSLLDQARENGELLPHVDTSESADLIMGAFTGIQMVSQTLSDYADLEERYISMQRHVLPSLAVPSVLAALDLSPGRTERITAELAAVQD</sequence>
<dbReference type="PROSITE" id="PS50977">
    <property type="entry name" value="HTH_TETR_2"/>
    <property type="match status" value="1"/>
</dbReference>
<accession>A0A926L8H1</accession>
<keyword evidence="3" id="KW-0804">Transcription</keyword>
<dbReference type="PANTHER" id="PTHR30055">
    <property type="entry name" value="HTH-TYPE TRANSCRIPTIONAL REGULATOR RUTR"/>
    <property type="match status" value="1"/>
</dbReference>
<dbReference type="InterPro" id="IPR009057">
    <property type="entry name" value="Homeodomain-like_sf"/>
</dbReference>
<feature type="domain" description="HTH tetR-type" evidence="5">
    <location>
        <begin position="8"/>
        <end position="68"/>
    </location>
</feature>
<evidence type="ECO:0000256" key="2">
    <source>
        <dbReference type="ARBA" id="ARBA00023125"/>
    </source>
</evidence>
<keyword evidence="1" id="KW-0805">Transcription regulation</keyword>
<feature type="DNA-binding region" description="H-T-H motif" evidence="4">
    <location>
        <begin position="31"/>
        <end position="50"/>
    </location>
</feature>
<keyword evidence="7" id="KW-1185">Reference proteome</keyword>
<evidence type="ECO:0000313" key="6">
    <source>
        <dbReference type="EMBL" id="MBD0422097.1"/>
    </source>
</evidence>
<dbReference type="InterPro" id="IPR023772">
    <property type="entry name" value="DNA-bd_HTH_TetR-type_CS"/>
</dbReference>
<dbReference type="SUPFAM" id="SSF48498">
    <property type="entry name" value="Tetracyclin repressor-like, C-terminal domain"/>
    <property type="match status" value="1"/>
</dbReference>
<organism evidence="6 7">
    <name type="scientific">Streptomyces griseicoloratus</name>
    <dbReference type="NCBI Taxonomy" id="2752516"/>
    <lineage>
        <taxon>Bacteria</taxon>
        <taxon>Bacillati</taxon>
        <taxon>Actinomycetota</taxon>
        <taxon>Actinomycetes</taxon>
        <taxon>Kitasatosporales</taxon>
        <taxon>Streptomycetaceae</taxon>
        <taxon>Streptomyces</taxon>
    </lineage>
</organism>
<dbReference type="AlphaFoldDB" id="A0A926L8H1"/>
<evidence type="ECO:0000259" key="5">
    <source>
        <dbReference type="PROSITE" id="PS50977"/>
    </source>
</evidence>
<dbReference type="Pfam" id="PF00440">
    <property type="entry name" value="TetR_N"/>
    <property type="match status" value="1"/>
</dbReference>
<evidence type="ECO:0000256" key="4">
    <source>
        <dbReference type="PROSITE-ProRule" id="PRU00335"/>
    </source>
</evidence>
<evidence type="ECO:0000256" key="3">
    <source>
        <dbReference type="ARBA" id="ARBA00023163"/>
    </source>
</evidence>
<evidence type="ECO:0000313" key="7">
    <source>
        <dbReference type="Proteomes" id="UP000621210"/>
    </source>
</evidence>
<dbReference type="Gene3D" id="1.10.357.10">
    <property type="entry name" value="Tetracycline Repressor, domain 2"/>
    <property type="match status" value="1"/>
</dbReference>
<reference evidence="6" key="1">
    <citation type="submission" date="2020-09" db="EMBL/GenBank/DDBJ databases">
        <title>Streptomyces grisecoloratus sp. nov., isolated from cotton soil.</title>
        <authorList>
            <person name="Xing L."/>
        </authorList>
    </citation>
    <scope>NUCLEOTIDE SEQUENCE</scope>
    <source>
        <strain evidence="6">TRM S81-3</strain>
    </source>
</reference>
<evidence type="ECO:0000256" key="1">
    <source>
        <dbReference type="ARBA" id="ARBA00023015"/>
    </source>
</evidence>
<dbReference type="EMBL" id="JACVQF010000206">
    <property type="protein sequence ID" value="MBD0422097.1"/>
    <property type="molecule type" value="Genomic_DNA"/>
</dbReference>
<dbReference type="NCBIfam" id="NF041196">
    <property type="entry name" value="ScbR_bind_reg"/>
    <property type="match status" value="1"/>
</dbReference>
<dbReference type="RefSeq" id="WP_188183082.1">
    <property type="nucleotide sequence ID" value="NZ_JACVQF010000206.1"/>
</dbReference>
<dbReference type="GO" id="GO:0003700">
    <property type="term" value="F:DNA-binding transcription factor activity"/>
    <property type="evidence" value="ECO:0007669"/>
    <property type="project" value="TreeGrafter"/>
</dbReference>
<reference evidence="6" key="2">
    <citation type="submission" date="2020-09" db="EMBL/GenBank/DDBJ databases">
        <authorList>
            <person name="Luo X."/>
        </authorList>
    </citation>
    <scope>NUCLEOTIDE SEQUENCE</scope>
    <source>
        <strain evidence="6">TRM S81-3</strain>
    </source>
</reference>
<dbReference type="PROSITE" id="PS01081">
    <property type="entry name" value="HTH_TETR_1"/>
    <property type="match status" value="1"/>
</dbReference>
<keyword evidence="2 4" id="KW-0238">DNA-binding</keyword>
<dbReference type="PANTHER" id="PTHR30055:SF234">
    <property type="entry name" value="HTH-TYPE TRANSCRIPTIONAL REGULATOR BETI"/>
    <property type="match status" value="1"/>
</dbReference>
<dbReference type="InterPro" id="IPR050109">
    <property type="entry name" value="HTH-type_TetR-like_transc_reg"/>
</dbReference>
<dbReference type="InterPro" id="IPR001647">
    <property type="entry name" value="HTH_TetR"/>
</dbReference>